<feature type="transmembrane region" description="Helical" evidence="1">
    <location>
        <begin position="48"/>
        <end position="68"/>
    </location>
</feature>
<name>A0A5C6FM42_9PLAN</name>
<dbReference type="EMBL" id="SJPZ01000003">
    <property type="protein sequence ID" value="TWU61112.1"/>
    <property type="molecule type" value="Genomic_DNA"/>
</dbReference>
<proteinExistence type="predicted"/>
<dbReference type="RefSeq" id="WP_146416438.1">
    <property type="nucleotide sequence ID" value="NZ_SJPZ01000003.1"/>
</dbReference>
<organism evidence="2 3">
    <name type="scientific">Crateriforma conspicua</name>
    <dbReference type="NCBI Taxonomy" id="2527996"/>
    <lineage>
        <taxon>Bacteria</taxon>
        <taxon>Pseudomonadati</taxon>
        <taxon>Planctomycetota</taxon>
        <taxon>Planctomycetia</taxon>
        <taxon>Planctomycetales</taxon>
        <taxon>Planctomycetaceae</taxon>
        <taxon>Crateriforma</taxon>
    </lineage>
</organism>
<comment type="caution">
    <text evidence="2">The sequence shown here is derived from an EMBL/GenBank/DDBJ whole genome shotgun (WGS) entry which is preliminary data.</text>
</comment>
<evidence type="ECO:0000256" key="1">
    <source>
        <dbReference type="SAM" id="Phobius"/>
    </source>
</evidence>
<reference evidence="2 3" key="1">
    <citation type="submission" date="2019-02" db="EMBL/GenBank/DDBJ databases">
        <title>Deep-cultivation of Planctomycetes and their phenomic and genomic characterization uncovers novel biology.</title>
        <authorList>
            <person name="Wiegand S."/>
            <person name="Jogler M."/>
            <person name="Boedeker C."/>
            <person name="Pinto D."/>
            <person name="Vollmers J."/>
            <person name="Rivas-Marin E."/>
            <person name="Kohn T."/>
            <person name="Peeters S.H."/>
            <person name="Heuer A."/>
            <person name="Rast P."/>
            <person name="Oberbeckmann S."/>
            <person name="Bunk B."/>
            <person name="Jeske O."/>
            <person name="Meyerdierks A."/>
            <person name="Storesund J.E."/>
            <person name="Kallscheuer N."/>
            <person name="Luecker S."/>
            <person name="Lage O.M."/>
            <person name="Pohl T."/>
            <person name="Merkel B.J."/>
            <person name="Hornburger P."/>
            <person name="Mueller R.-W."/>
            <person name="Bruemmer F."/>
            <person name="Labrenz M."/>
            <person name="Spormann A.M."/>
            <person name="Op Den Camp H."/>
            <person name="Overmann J."/>
            <person name="Amann R."/>
            <person name="Jetten M.S.M."/>
            <person name="Mascher T."/>
            <person name="Medema M.H."/>
            <person name="Devos D.P."/>
            <person name="Kaster A.-K."/>
            <person name="Ovreas L."/>
            <person name="Rohde M."/>
            <person name="Galperin M.Y."/>
            <person name="Jogler C."/>
        </authorList>
    </citation>
    <scope>NUCLEOTIDE SEQUENCE [LARGE SCALE GENOMIC DNA]</scope>
    <source>
        <strain evidence="2 3">V7</strain>
    </source>
</reference>
<gene>
    <name evidence="2" type="ORF">V7x_54240</name>
</gene>
<keyword evidence="1" id="KW-1133">Transmembrane helix</keyword>
<accession>A0A5C6FM42</accession>
<evidence type="ECO:0000313" key="3">
    <source>
        <dbReference type="Proteomes" id="UP000316476"/>
    </source>
</evidence>
<evidence type="ECO:0000313" key="2">
    <source>
        <dbReference type="EMBL" id="TWU61112.1"/>
    </source>
</evidence>
<keyword evidence="1" id="KW-0472">Membrane</keyword>
<feature type="transmembrane region" description="Helical" evidence="1">
    <location>
        <begin position="20"/>
        <end position="36"/>
    </location>
</feature>
<dbReference type="AlphaFoldDB" id="A0A5C6FM42"/>
<dbReference type="Proteomes" id="UP000316476">
    <property type="component" value="Unassembled WGS sequence"/>
</dbReference>
<sequence>MDEDAPELEYPKYQWPTSGWWFTIVGTLFGGIVFLAPNAIDMPILSRVLLFVAVAIAPAAVIFASTFLRRFVTFFRRGKNYEIALSNIAQLRDEISRGTQLTNLLLQERQNTRALQIEHGYYYDNYAYISLHRKKGFAVAVGDVLTVVDQTNGRNLGDFQITELKPKTYVGKATGDIDPLWLGYIVQTGTTPSAPPPDSLAIKFLINDEQNDA</sequence>
<protein>
    <submittedName>
        <fullName evidence="2">Uncharacterized protein</fullName>
    </submittedName>
</protein>
<keyword evidence="1" id="KW-0812">Transmembrane</keyword>